<comment type="caution">
    <text evidence="1">The sequence shown here is derived from an EMBL/GenBank/DDBJ whole genome shotgun (WGS) entry which is preliminary data.</text>
</comment>
<dbReference type="OrthoDB" id="5280685at2759"/>
<proteinExistence type="predicted"/>
<evidence type="ECO:0000313" key="2">
    <source>
        <dbReference type="Proteomes" id="UP000015100"/>
    </source>
</evidence>
<protein>
    <recommendedName>
        <fullName evidence="3">F-box domain-containing protein</fullName>
    </recommendedName>
</protein>
<dbReference type="EMBL" id="AQGS01000089">
    <property type="protein sequence ID" value="EPS43107.1"/>
    <property type="molecule type" value="Genomic_DNA"/>
</dbReference>
<organism evidence="1 2">
    <name type="scientific">Dactylellina haptotyla (strain CBS 200.50)</name>
    <name type="common">Nematode-trapping fungus</name>
    <name type="synonym">Monacrosporium haptotylum</name>
    <dbReference type="NCBI Taxonomy" id="1284197"/>
    <lineage>
        <taxon>Eukaryota</taxon>
        <taxon>Fungi</taxon>
        <taxon>Dikarya</taxon>
        <taxon>Ascomycota</taxon>
        <taxon>Pezizomycotina</taxon>
        <taxon>Orbiliomycetes</taxon>
        <taxon>Orbiliales</taxon>
        <taxon>Orbiliaceae</taxon>
        <taxon>Dactylellina</taxon>
    </lineage>
</organism>
<evidence type="ECO:0008006" key="3">
    <source>
        <dbReference type="Google" id="ProtNLM"/>
    </source>
</evidence>
<dbReference type="HOGENOM" id="CLU_625516_0_0_1"/>
<dbReference type="Proteomes" id="UP000015100">
    <property type="component" value="Unassembled WGS sequence"/>
</dbReference>
<sequence>MLQASISYLDNLPLDLKVEILGSLDSLNSLRSLLLTSHSFFDISQTDLWNGIYARVLYRDIGIVGRTLVNVRRFKAGKTREELRTAIPTPEDEKPTSVRSHLAELLSVRRPIRFFTRQFFRIMFISQAKGAWNSVNLKDINLDAQMKSISTTEYARVEEAYYTLWFFKEANYDIARRSLEQCVALNNWTIWRQNGSLRFSPDVGILGLVLRVTNIGIIYPEIEGVLPTLSQEVKDSIRPVIDAPCLYCKHGLPSILINELGFDGVHKMLVAPQEEISATITKFYTFPLEAASEGFTQSSFITLYARLISSIWLALNREYSGNTRRVFRKPNAKYRTKVAPWNQRYSFDMAALVWDDERLSSWGYFHPVGIDHEEDKYPYDMTLENQMCSEDCDFPNCPRMQDLNEYSVLGCGFSLVAIRPRELPDFLDELLIRSTEQFDLVEDQYGFSPVTLGPFAAD</sequence>
<reference evidence="1 2" key="1">
    <citation type="journal article" date="2013" name="PLoS Genet.">
        <title>Genomic mechanisms accounting for the adaptation to parasitism in nematode-trapping fungi.</title>
        <authorList>
            <person name="Meerupati T."/>
            <person name="Andersson K.M."/>
            <person name="Friman E."/>
            <person name="Kumar D."/>
            <person name="Tunlid A."/>
            <person name="Ahren D."/>
        </authorList>
    </citation>
    <scope>NUCLEOTIDE SEQUENCE [LARGE SCALE GENOMIC DNA]</scope>
    <source>
        <strain evidence="1 2">CBS 200.50</strain>
    </source>
</reference>
<dbReference type="AlphaFoldDB" id="S8C5X8"/>
<keyword evidence="2" id="KW-1185">Reference proteome</keyword>
<gene>
    <name evidence="1" type="ORF">H072_2937</name>
</gene>
<evidence type="ECO:0000313" key="1">
    <source>
        <dbReference type="EMBL" id="EPS43107.1"/>
    </source>
</evidence>
<dbReference type="OMA" id="EAYYTLW"/>
<name>S8C5X8_DACHA</name>
<reference evidence="2" key="2">
    <citation type="submission" date="2013-04" db="EMBL/GenBank/DDBJ databases">
        <title>Genomic mechanisms accounting for the adaptation to parasitism in nematode-trapping fungi.</title>
        <authorList>
            <person name="Ahren D.G."/>
        </authorList>
    </citation>
    <scope>NUCLEOTIDE SEQUENCE [LARGE SCALE GENOMIC DNA]</scope>
    <source>
        <strain evidence="2">CBS 200.50</strain>
    </source>
</reference>
<accession>S8C5X8</accession>